<proteinExistence type="predicted"/>
<accession>A0A9N9KHL7</accession>
<sequence>LIYARVFTNIANSEAYYQMFNSLFDWVFKLTEKLPQFYYIHKMGWKCIIEDLDNSQAKGLEIWLKAPDNTNVEEASYANINHDGKALSLENVIL</sequence>
<dbReference type="OrthoDB" id="2411665at2759"/>
<gene>
    <name evidence="1" type="ORF">CPELLU_LOCUS21153</name>
</gene>
<dbReference type="AlphaFoldDB" id="A0A9N9KHL7"/>
<dbReference type="Proteomes" id="UP000789759">
    <property type="component" value="Unassembled WGS sequence"/>
</dbReference>
<keyword evidence="2" id="KW-1185">Reference proteome</keyword>
<reference evidence="1" key="1">
    <citation type="submission" date="2021-06" db="EMBL/GenBank/DDBJ databases">
        <authorList>
            <person name="Kallberg Y."/>
            <person name="Tangrot J."/>
            <person name="Rosling A."/>
        </authorList>
    </citation>
    <scope>NUCLEOTIDE SEQUENCE</scope>
    <source>
        <strain evidence="1">FL966</strain>
    </source>
</reference>
<dbReference type="EMBL" id="CAJVQA010074313">
    <property type="protein sequence ID" value="CAG8834755.1"/>
    <property type="molecule type" value="Genomic_DNA"/>
</dbReference>
<feature type="non-terminal residue" evidence="1">
    <location>
        <position position="94"/>
    </location>
</feature>
<comment type="caution">
    <text evidence="1">The sequence shown here is derived from an EMBL/GenBank/DDBJ whole genome shotgun (WGS) entry which is preliminary data.</text>
</comment>
<name>A0A9N9KHL7_9GLOM</name>
<protein>
    <submittedName>
        <fullName evidence="1">23676_t:CDS:1</fullName>
    </submittedName>
</protein>
<evidence type="ECO:0000313" key="1">
    <source>
        <dbReference type="EMBL" id="CAG8834755.1"/>
    </source>
</evidence>
<organism evidence="1 2">
    <name type="scientific">Cetraspora pellucida</name>
    <dbReference type="NCBI Taxonomy" id="1433469"/>
    <lineage>
        <taxon>Eukaryota</taxon>
        <taxon>Fungi</taxon>
        <taxon>Fungi incertae sedis</taxon>
        <taxon>Mucoromycota</taxon>
        <taxon>Glomeromycotina</taxon>
        <taxon>Glomeromycetes</taxon>
        <taxon>Diversisporales</taxon>
        <taxon>Gigasporaceae</taxon>
        <taxon>Cetraspora</taxon>
    </lineage>
</organism>
<evidence type="ECO:0000313" key="2">
    <source>
        <dbReference type="Proteomes" id="UP000789759"/>
    </source>
</evidence>
<feature type="non-terminal residue" evidence="1">
    <location>
        <position position="1"/>
    </location>
</feature>